<keyword evidence="3" id="KW-0808">Transferase</keyword>
<dbReference type="AlphaFoldDB" id="A0A1M5T6P5"/>
<dbReference type="GO" id="GO:0009401">
    <property type="term" value="P:phosphoenolpyruvate-dependent sugar phosphotransferase system"/>
    <property type="evidence" value="ECO:0007669"/>
    <property type="project" value="UniProtKB-KW"/>
</dbReference>
<evidence type="ECO:0000256" key="7">
    <source>
        <dbReference type="PROSITE-ProRule" id="PRU00418"/>
    </source>
</evidence>
<evidence type="ECO:0000313" key="8">
    <source>
        <dbReference type="EMBL" id="SHH46382.1"/>
    </source>
</evidence>
<dbReference type="Pfam" id="PF02255">
    <property type="entry name" value="PTS_IIA"/>
    <property type="match status" value="1"/>
</dbReference>
<evidence type="ECO:0000256" key="6">
    <source>
        <dbReference type="PIRSR" id="PIRSR000699-2"/>
    </source>
</evidence>
<evidence type="ECO:0000256" key="4">
    <source>
        <dbReference type="ARBA" id="ARBA00022683"/>
    </source>
</evidence>
<dbReference type="EMBL" id="FQXR01000002">
    <property type="protein sequence ID" value="SHH46382.1"/>
    <property type="molecule type" value="Genomic_DNA"/>
</dbReference>
<dbReference type="PANTHER" id="PTHR34382:SF7">
    <property type="entry name" value="PTS SYSTEM N,N'-DIACETYLCHITOBIOSE-SPECIFIC EIIA COMPONENT"/>
    <property type="match status" value="1"/>
</dbReference>
<dbReference type="InterPro" id="IPR036542">
    <property type="entry name" value="PTS_IIA_lac/cel_sf"/>
</dbReference>
<accession>A0A1M5T6P5</accession>
<feature type="modified residue" description="Phosphohistidine; by HPr" evidence="7">
    <location>
        <position position="81"/>
    </location>
</feature>
<comment type="cofactor">
    <cofactor evidence="6">
        <name>Mg(2+)</name>
        <dbReference type="ChEBI" id="CHEBI:18420"/>
    </cofactor>
    <text evidence="6">Binds 1 Mg(2+) ion per trimer.</text>
</comment>
<dbReference type="PIRSF" id="PIRSF000699">
    <property type="entry name" value="PTS_IILac_III"/>
    <property type="match status" value="1"/>
</dbReference>
<evidence type="ECO:0000256" key="5">
    <source>
        <dbReference type="PIRSR" id="PIRSR000699-1"/>
    </source>
</evidence>
<dbReference type="CDD" id="cd00215">
    <property type="entry name" value="PTS_IIA_lac"/>
    <property type="match status" value="1"/>
</dbReference>
<dbReference type="RefSeq" id="WP_072742829.1">
    <property type="nucleotide sequence ID" value="NZ_FQXR01000002.1"/>
</dbReference>
<dbReference type="PANTHER" id="PTHR34382">
    <property type="entry name" value="PTS SYSTEM N,N'-DIACETYLCHITOBIOSE-SPECIFIC EIIA COMPONENT"/>
    <property type="match status" value="1"/>
</dbReference>
<protein>
    <submittedName>
        <fullName evidence="8">PTS system, cellobiose-specific IIA component</fullName>
    </submittedName>
</protein>
<evidence type="ECO:0000256" key="1">
    <source>
        <dbReference type="ARBA" id="ARBA00022448"/>
    </source>
</evidence>
<keyword evidence="2" id="KW-0762">Sugar transport</keyword>
<keyword evidence="9" id="KW-1185">Reference proteome</keyword>
<dbReference type="OrthoDB" id="389577at2"/>
<dbReference type="Proteomes" id="UP000184389">
    <property type="component" value="Unassembled WGS sequence"/>
</dbReference>
<feature type="binding site" evidence="6">
    <location>
        <position position="84"/>
    </location>
    <ligand>
        <name>Mg(2+)</name>
        <dbReference type="ChEBI" id="CHEBI:18420"/>
        <note>ligand shared between all trimeric partners</note>
    </ligand>
</feature>
<sequence>MGENTEQDLMEIIMNIIINAGNAKSDAMNAIRAAKNFDFELAEKNLKLAQDSELLAHNAQTQLLAKESDGQKIELNLLIVHSQDHLMNCITFNELARELIDLYKTMENKKD</sequence>
<proteinExistence type="predicted"/>
<name>A0A1M5T6P5_9FIRM</name>
<evidence type="ECO:0000256" key="2">
    <source>
        <dbReference type="ARBA" id="ARBA00022597"/>
    </source>
</evidence>
<dbReference type="SUPFAM" id="SSF46973">
    <property type="entry name" value="Enzyme IIa from lactose specific PTS, IIa-lac"/>
    <property type="match status" value="1"/>
</dbReference>
<reference evidence="8 9" key="1">
    <citation type="submission" date="2016-11" db="EMBL/GenBank/DDBJ databases">
        <authorList>
            <person name="Jaros S."/>
            <person name="Januszkiewicz K."/>
            <person name="Wedrychowicz H."/>
        </authorList>
    </citation>
    <scope>NUCLEOTIDE SEQUENCE [LARGE SCALE GENOMIC DNA]</scope>
    <source>
        <strain evidence="8 9">DSM 13106</strain>
    </source>
</reference>
<dbReference type="STRING" id="1123281.SAMN02745180_00387"/>
<dbReference type="GO" id="GO:0046872">
    <property type="term" value="F:metal ion binding"/>
    <property type="evidence" value="ECO:0007669"/>
    <property type="project" value="UniProtKB-KW"/>
</dbReference>
<dbReference type="GO" id="GO:0016740">
    <property type="term" value="F:transferase activity"/>
    <property type="evidence" value="ECO:0007669"/>
    <property type="project" value="UniProtKB-KW"/>
</dbReference>
<keyword evidence="6" id="KW-0460">Magnesium</keyword>
<gene>
    <name evidence="8" type="ORF">SAMN02745180_00387</name>
</gene>
<dbReference type="Gene3D" id="1.20.58.80">
    <property type="entry name" value="Phosphotransferase system, lactose/cellobiose-type IIA subunit"/>
    <property type="match status" value="1"/>
</dbReference>
<organism evidence="8 9">
    <name type="scientific">Sporanaerobacter acetigenes DSM 13106</name>
    <dbReference type="NCBI Taxonomy" id="1123281"/>
    <lineage>
        <taxon>Bacteria</taxon>
        <taxon>Bacillati</taxon>
        <taxon>Bacillota</taxon>
        <taxon>Tissierellia</taxon>
        <taxon>Tissierellales</taxon>
        <taxon>Sporanaerobacteraceae</taxon>
        <taxon>Sporanaerobacter</taxon>
    </lineage>
</organism>
<dbReference type="PROSITE" id="PS51095">
    <property type="entry name" value="PTS_EIIA_TYPE_3"/>
    <property type="match status" value="1"/>
</dbReference>
<dbReference type="InterPro" id="IPR003188">
    <property type="entry name" value="PTS_IIA_lac/cel"/>
</dbReference>
<evidence type="ECO:0000256" key="3">
    <source>
        <dbReference type="ARBA" id="ARBA00022679"/>
    </source>
</evidence>
<keyword evidence="1" id="KW-0813">Transport</keyword>
<keyword evidence="4" id="KW-0598">Phosphotransferase system</keyword>
<feature type="active site" description="Tele-phosphohistidine intermediate" evidence="5">
    <location>
        <position position="81"/>
    </location>
</feature>
<keyword evidence="6" id="KW-0479">Metal-binding</keyword>
<evidence type="ECO:0000313" key="9">
    <source>
        <dbReference type="Proteomes" id="UP000184389"/>
    </source>
</evidence>